<evidence type="ECO:0000256" key="1">
    <source>
        <dbReference type="SAM" id="MobiDB-lite"/>
    </source>
</evidence>
<name>A0A1H9ELW7_9BACT</name>
<dbReference type="EMBL" id="FOFB01000007">
    <property type="protein sequence ID" value="SEQ26726.1"/>
    <property type="molecule type" value="Genomic_DNA"/>
</dbReference>
<gene>
    <name evidence="4" type="ORF">SAMN05444359_107128</name>
</gene>
<evidence type="ECO:0000256" key="2">
    <source>
        <dbReference type="SAM" id="SignalP"/>
    </source>
</evidence>
<protein>
    <recommendedName>
        <fullName evidence="3">Fibronectin type-III domain-containing protein</fullName>
    </recommendedName>
</protein>
<proteinExistence type="predicted"/>
<keyword evidence="5" id="KW-1185">Reference proteome</keyword>
<feature type="chain" id="PRO_5011732298" description="Fibronectin type-III domain-containing protein" evidence="2">
    <location>
        <begin position="22"/>
        <end position="683"/>
    </location>
</feature>
<feature type="signal peptide" evidence="2">
    <location>
        <begin position="1"/>
        <end position="21"/>
    </location>
</feature>
<evidence type="ECO:0000313" key="5">
    <source>
        <dbReference type="Proteomes" id="UP000199021"/>
    </source>
</evidence>
<dbReference type="InterPro" id="IPR003961">
    <property type="entry name" value="FN3_dom"/>
</dbReference>
<dbReference type="InterPro" id="IPR036116">
    <property type="entry name" value="FN3_sf"/>
</dbReference>
<keyword evidence="2" id="KW-0732">Signal</keyword>
<evidence type="ECO:0000313" key="4">
    <source>
        <dbReference type="EMBL" id="SEQ26726.1"/>
    </source>
</evidence>
<dbReference type="InterPro" id="IPR013783">
    <property type="entry name" value="Ig-like_fold"/>
</dbReference>
<dbReference type="Gene3D" id="2.60.40.10">
    <property type="entry name" value="Immunoglobulins"/>
    <property type="match status" value="4"/>
</dbReference>
<sequence length="683" mass="75957">MIRSLLLPLLFVSALCTCAAAQNTLAETATDSLTEIRLIARPHGDSIVLRWAPESFAAWTLLRQQGVLIERRRIGTGKGFALLPGERRMAMSLEDIMSFADTSNVHVVATAEALYGAAEPGTQQGAMGRVKDIHEEQSQRLFLALVNADLSTAAADVLGWRFVDRTVEPGYTYEYRLRLPAPDQRRTVPLRLRSDANFYAGPVHQLSIEPGDGKILLRWPQAINGPSFVAYRLEVSDDGQQWTEPSGLPFMPEPAGSYFEHEVKLENNGQERYYRLRGINSFGETCPAGEAVKASGKDQTPPPAPFSINGKDLRDGRNQLQWTIPDEMPEDLAGYRLLRGLSLRGKLEVITTDLLPPGTSSWTDNSPFADRNNYYAVEAVDQAGNAARSPVNFVQRWDKTPPATPLGLTGRIDTAGRVFLLWEAGTEPDLLGYRVYRSHARNREFLQISKEVQHRNFFFDSTSLKVLNETVLYRIVAVDRHYNPSEYSEILELRRPDKIAPAAPGISGYSARGTSILLTIRPSESPDVVRQTVWRAEGEQPEQPIAVIGARDSIFQDTSVRTRTVYRYSIRAEDEVGLFGASRPISVQSGLPTSRKGVQQLARTQVQGKEQEAMRWQLPGPVAEIAGYQLFAGPSAQRLRPAHQLPPETTEWLLPDTHQFYALKVLFTDGSRSPLSAILPPAK</sequence>
<dbReference type="InParanoid" id="A0A1H9ELW7"/>
<dbReference type="AlphaFoldDB" id="A0A1H9ELW7"/>
<accession>A0A1H9ELW7</accession>
<reference evidence="5" key="1">
    <citation type="submission" date="2016-10" db="EMBL/GenBank/DDBJ databases">
        <authorList>
            <person name="Varghese N."/>
            <person name="Submissions S."/>
        </authorList>
    </citation>
    <scope>NUCLEOTIDE SEQUENCE [LARGE SCALE GENOMIC DNA]</scope>
    <source>
        <strain evidence="5">DSM 24740</strain>
    </source>
</reference>
<dbReference type="RefSeq" id="WP_090167259.1">
    <property type="nucleotide sequence ID" value="NZ_FOFB01000007.1"/>
</dbReference>
<dbReference type="Proteomes" id="UP000199021">
    <property type="component" value="Unassembled WGS sequence"/>
</dbReference>
<feature type="domain" description="Fibronectin type-III" evidence="3">
    <location>
        <begin position="302"/>
        <end position="403"/>
    </location>
</feature>
<organism evidence="4 5">
    <name type="scientific">Neolewinella agarilytica</name>
    <dbReference type="NCBI Taxonomy" id="478744"/>
    <lineage>
        <taxon>Bacteria</taxon>
        <taxon>Pseudomonadati</taxon>
        <taxon>Bacteroidota</taxon>
        <taxon>Saprospiria</taxon>
        <taxon>Saprospirales</taxon>
        <taxon>Lewinellaceae</taxon>
        <taxon>Neolewinella</taxon>
    </lineage>
</organism>
<dbReference type="SUPFAM" id="SSF49265">
    <property type="entry name" value="Fibronectin type III"/>
    <property type="match status" value="2"/>
</dbReference>
<evidence type="ECO:0000259" key="3">
    <source>
        <dbReference type="PROSITE" id="PS50853"/>
    </source>
</evidence>
<feature type="region of interest" description="Disordered" evidence="1">
    <location>
        <begin position="292"/>
        <end position="312"/>
    </location>
</feature>
<dbReference type="PROSITE" id="PS50853">
    <property type="entry name" value="FN3"/>
    <property type="match status" value="1"/>
</dbReference>
<dbReference type="STRING" id="478744.SAMN05444359_107128"/>